<dbReference type="PROSITE" id="PS50102">
    <property type="entry name" value="RRM"/>
    <property type="match status" value="2"/>
</dbReference>
<dbReference type="InterPro" id="IPR035979">
    <property type="entry name" value="RBD_domain_sf"/>
</dbReference>
<feature type="compositionally biased region" description="Polar residues" evidence="4">
    <location>
        <begin position="816"/>
        <end position="836"/>
    </location>
</feature>
<evidence type="ECO:0000256" key="4">
    <source>
        <dbReference type="SAM" id="MobiDB-lite"/>
    </source>
</evidence>
<dbReference type="AlphaFoldDB" id="A0A4Q9Q1R1"/>
<feature type="compositionally biased region" description="Low complexity" evidence="4">
    <location>
        <begin position="59"/>
        <end position="87"/>
    </location>
</feature>
<feature type="compositionally biased region" description="Low complexity" evidence="4">
    <location>
        <begin position="157"/>
        <end position="168"/>
    </location>
</feature>
<keyword evidence="1" id="KW-0677">Repeat</keyword>
<dbReference type="Gene3D" id="3.30.70.330">
    <property type="match status" value="2"/>
</dbReference>
<feature type="region of interest" description="Disordered" evidence="4">
    <location>
        <begin position="563"/>
        <end position="594"/>
    </location>
</feature>
<feature type="compositionally biased region" description="Polar residues" evidence="4">
    <location>
        <begin position="1"/>
        <end position="18"/>
    </location>
</feature>
<dbReference type="Proteomes" id="UP000292082">
    <property type="component" value="Unassembled WGS sequence"/>
</dbReference>
<feature type="compositionally biased region" description="Low complexity" evidence="4">
    <location>
        <begin position="28"/>
        <end position="41"/>
    </location>
</feature>
<feature type="compositionally biased region" description="Acidic residues" evidence="4">
    <location>
        <begin position="171"/>
        <end position="180"/>
    </location>
</feature>
<evidence type="ECO:0000256" key="3">
    <source>
        <dbReference type="PROSITE-ProRule" id="PRU00176"/>
    </source>
</evidence>
<feature type="domain" description="RRM" evidence="5">
    <location>
        <begin position="299"/>
        <end position="381"/>
    </location>
</feature>
<dbReference type="STRING" id="114155.A0A4Q9Q1R1"/>
<organism evidence="6 7">
    <name type="scientific">Dichomitus squalens</name>
    <dbReference type="NCBI Taxonomy" id="114155"/>
    <lineage>
        <taxon>Eukaryota</taxon>
        <taxon>Fungi</taxon>
        <taxon>Dikarya</taxon>
        <taxon>Basidiomycota</taxon>
        <taxon>Agaricomycotina</taxon>
        <taxon>Agaricomycetes</taxon>
        <taxon>Polyporales</taxon>
        <taxon>Polyporaceae</taxon>
        <taxon>Dichomitus</taxon>
    </lineage>
</organism>
<dbReference type="Pfam" id="PF00076">
    <property type="entry name" value="RRM_1"/>
    <property type="match status" value="2"/>
</dbReference>
<evidence type="ECO:0000259" key="5">
    <source>
        <dbReference type="PROSITE" id="PS50102"/>
    </source>
</evidence>
<proteinExistence type="predicted"/>
<evidence type="ECO:0000313" key="6">
    <source>
        <dbReference type="EMBL" id="TBU61127.1"/>
    </source>
</evidence>
<reference evidence="6 7" key="1">
    <citation type="submission" date="2019-01" db="EMBL/GenBank/DDBJ databases">
        <title>Draft genome sequences of three monokaryotic isolates of the white-rot basidiomycete fungus Dichomitus squalens.</title>
        <authorList>
            <consortium name="DOE Joint Genome Institute"/>
            <person name="Lopez S.C."/>
            <person name="Andreopoulos B."/>
            <person name="Pangilinan J."/>
            <person name="Lipzen A."/>
            <person name="Riley R."/>
            <person name="Ahrendt S."/>
            <person name="Ng V."/>
            <person name="Barry K."/>
            <person name="Daum C."/>
            <person name="Grigoriev I.V."/>
            <person name="Hilden K.S."/>
            <person name="Makela M.R."/>
            <person name="de Vries R.P."/>
        </authorList>
    </citation>
    <scope>NUCLEOTIDE SEQUENCE [LARGE SCALE GENOMIC DNA]</scope>
    <source>
        <strain evidence="6 7">CBS 464.89</strain>
    </source>
</reference>
<protein>
    <recommendedName>
        <fullName evidence="5">RRM domain-containing protein</fullName>
    </recommendedName>
</protein>
<name>A0A4Q9Q1R1_9APHY</name>
<dbReference type="GO" id="GO:0003723">
    <property type="term" value="F:RNA binding"/>
    <property type="evidence" value="ECO:0007669"/>
    <property type="project" value="UniProtKB-UniRule"/>
</dbReference>
<dbReference type="SMART" id="SM00360">
    <property type="entry name" value="RRM"/>
    <property type="match status" value="2"/>
</dbReference>
<dbReference type="SUPFAM" id="SSF54928">
    <property type="entry name" value="RNA-binding domain, RBD"/>
    <property type="match status" value="2"/>
</dbReference>
<dbReference type="EMBL" id="ML145100">
    <property type="protein sequence ID" value="TBU61127.1"/>
    <property type="molecule type" value="Genomic_DNA"/>
</dbReference>
<feature type="region of interest" description="Disordered" evidence="4">
    <location>
        <begin position="1"/>
        <end position="191"/>
    </location>
</feature>
<keyword evidence="7" id="KW-1185">Reference proteome</keyword>
<keyword evidence="2 3" id="KW-0694">RNA-binding</keyword>
<evidence type="ECO:0000256" key="2">
    <source>
        <dbReference type="ARBA" id="ARBA00022884"/>
    </source>
</evidence>
<sequence>MSSSPAQTQLSPARSPSLSIAFPRSPRDTPATPPTSSSCSPHAPPTPPDSSSRIASLFNTSPSPRSNSSLNTSSDFSLSTTLSTSAPQFQPRLIDTPIDLHCLAPDLDSPPAAQDSGPIGTRNDSVNFKAREQGSPTPTQEAMAHRLSPDSLPPAFVPAAAARAQVAREATEDEQTDSSDSDPRPPNVYINGLPPNFPEEELLAMTRPFGPVLSVRTFTRHVSDKPSGYGFVLFERLSSAEKCIESLRKYRNLHPSFSKQLHKIPGTPYASVPPSLTANTGPTDSFKAKMEQLCDKSSTNLYMEGLPLDVTEATLHALVTPYRIMSSRFFHTRLSSPPRIIAFVRLETRTAAEDIIERLHGRLVRGWNDAGCRISVRFADTAEQRELRRNERQNPEGEQSPARLTMARAALLNLKGTQYQGPGLSPTLSDVDLGSLQNTTNSNLGLAYNQFGLGQAGQISPIGPTSPLPAQDAFLRGGIGLQETSALGVNMPSLDTFSTRNPYVSAQTLRLPHQDLPADASGLFDEQAELQLALMNMQGARAQSGYTPVEQLILQAHVRQRRAHAAAPHHDSVPARAPNPRSGHPRVGRSANSGYGANRRLLDFLPPVSEDDFPATAALVPNHRTLSQAMPEEIGLDAFSRGGDLSCSTRALDLERQVPLSGQPTRQRVHTLAAQVRPDVDSQGLHIRSSTLPTQYLNVRNTTRPSNINNPLYDSSISLAGNVSSSSSRRTSNVVRVNEIHVSSTQQSSYSPSNGLTTTRNARTLGASALADTQTLFTSKNNVNISSAASRKSTMTDADVKTSSPPSTSIIKPPNGATSGSTSHPGGVSMSTSTSQDADDEDEGSCVVSPALTYSSRTPASLSPATPYSGFFSENGETFKNAGINVSGTIGPVGPGDVQPDMSEVKKVQVQGGNH</sequence>
<feature type="region of interest" description="Disordered" evidence="4">
    <location>
        <begin position="788"/>
        <end position="846"/>
    </location>
</feature>
<dbReference type="PANTHER" id="PTHR24012">
    <property type="entry name" value="RNA BINDING PROTEIN"/>
    <property type="match status" value="1"/>
</dbReference>
<accession>A0A4Q9Q1R1</accession>
<feature type="compositionally biased region" description="Low complexity" evidence="4">
    <location>
        <begin position="801"/>
        <end position="814"/>
    </location>
</feature>
<gene>
    <name evidence="6" type="ORF">BD310DRAFT_238195</name>
</gene>
<evidence type="ECO:0000313" key="7">
    <source>
        <dbReference type="Proteomes" id="UP000292082"/>
    </source>
</evidence>
<dbReference type="InterPro" id="IPR000504">
    <property type="entry name" value="RRM_dom"/>
</dbReference>
<evidence type="ECO:0000256" key="1">
    <source>
        <dbReference type="ARBA" id="ARBA00022737"/>
    </source>
</evidence>
<feature type="domain" description="RRM" evidence="5">
    <location>
        <begin position="186"/>
        <end position="260"/>
    </location>
</feature>
<dbReference type="InterPro" id="IPR012677">
    <property type="entry name" value="Nucleotide-bd_a/b_plait_sf"/>
</dbReference>